<name>A0AAE3NZF9_9BACT</name>
<evidence type="ECO:0000259" key="1">
    <source>
        <dbReference type="Pfam" id="PF04389"/>
    </source>
</evidence>
<dbReference type="RefSeq" id="WP_321535085.1">
    <property type="nucleotide sequence ID" value="NZ_JARGDL010000003.1"/>
</dbReference>
<dbReference type="GO" id="GO:0008235">
    <property type="term" value="F:metalloexopeptidase activity"/>
    <property type="evidence" value="ECO:0007669"/>
    <property type="project" value="InterPro"/>
</dbReference>
<evidence type="ECO:0000259" key="2">
    <source>
        <dbReference type="Pfam" id="PF18962"/>
    </source>
</evidence>
<comment type="caution">
    <text evidence="3">The sequence shown here is derived from an EMBL/GenBank/DDBJ whole genome shotgun (WGS) entry which is preliminary data.</text>
</comment>
<protein>
    <submittedName>
        <fullName evidence="3">M28 family peptidase</fullName>
    </submittedName>
</protein>
<reference evidence="3" key="1">
    <citation type="submission" date="2023-03" db="EMBL/GenBank/DDBJ databases">
        <title>Stygiobacter electus gen. nov., sp. nov., facultatively anaerobic thermotolerant bacterium of the class Ignavibacteria from a well of Yessentuki mineral water deposit.</title>
        <authorList>
            <person name="Podosokorskaya O.A."/>
            <person name="Elcheninov A.G."/>
            <person name="Petrova N.F."/>
            <person name="Zavarzina D.G."/>
            <person name="Kublanov I.V."/>
            <person name="Merkel A.Y."/>
        </authorList>
    </citation>
    <scope>NUCLEOTIDE SEQUENCE</scope>
    <source>
        <strain evidence="3">09-Me</strain>
    </source>
</reference>
<evidence type="ECO:0000313" key="3">
    <source>
        <dbReference type="EMBL" id="MDF1611319.1"/>
    </source>
</evidence>
<keyword evidence="4" id="KW-1185">Reference proteome</keyword>
<sequence>MTRYIFLIFISITSLLYPQKKPVVEEIINKVNIDTLMNNLSELTGEKEISLSAGNIKITSRYRNNLGNTYAFQYLKKKFDKIGLQVYQQDFLNDGQNIYAIQRGIEKPNQFIIICAHYDDMPLGDFAPGADDNGSGTVAVLEAARILSKYQFNFSIIYALFDLEEQGLLGSAYFAQQARSHNDSIIAVINMDMISWDSNNDFAAEVHVQDVVNSIHLAQVFHDTNKNYNIGLKLFTNYPGSTASDHASFWRNGYTAAMLIESFKDFNFYYHQPGDDISKVNKPFYEKMTKLALGVLSEYAGTEKDTEVIRTTPTAFYLFYNYPNPFNLSTKIRYNISQETYTRLIVYDALGNEIAKLVDEIQKPNYYEIDFDERYTKNLSSGIYFYSLQAGNYFAVRKMILAK</sequence>
<proteinExistence type="predicted"/>
<dbReference type="NCBIfam" id="TIGR04183">
    <property type="entry name" value="Por_Secre_tail"/>
    <property type="match status" value="1"/>
</dbReference>
<dbReference type="SUPFAM" id="SSF53187">
    <property type="entry name" value="Zn-dependent exopeptidases"/>
    <property type="match status" value="1"/>
</dbReference>
<feature type="domain" description="Secretion system C-terminal sorting" evidence="2">
    <location>
        <begin position="322"/>
        <end position="400"/>
    </location>
</feature>
<dbReference type="Proteomes" id="UP001221302">
    <property type="component" value="Unassembled WGS sequence"/>
</dbReference>
<dbReference type="PANTHER" id="PTHR12147">
    <property type="entry name" value="METALLOPEPTIDASE M28 FAMILY MEMBER"/>
    <property type="match status" value="1"/>
</dbReference>
<dbReference type="InterPro" id="IPR026444">
    <property type="entry name" value="Secre_tail"/>
</dbReference>
<dbReference type="EMBL" id="JARGDL010000003">
    <property type="protein sequence ID" value="MDF1611319.1"/>
    <property type="molecule type" value="Genomic_DNA"/>
</dbReference>
<gene>
    <name evidence="3" type="ORF">P0M35_04090</name>
</gene>
<dbReference type="InterPro" id="IPR007484">
    <property type="entry name" value="Peptidase_M28"/>
</dbReference>
<dbReference type="Gene3D" id="3.40.630.10">
    <property type="entry name" value="Zn peptidases"/>
    <property type="match status" value="1"/>
</dbReference>
<dbReference type="Pfam" id="PF18962">
    <property type="entry name" value="Por_Secre_tail"/>
    <property type="match status" value="1"/>
</dbReference>
<organism evidence="3 4">
    <name type="scientific">Stygiobacter electus</name>
    <dbReference type="NCBI Taxonomy" id="3032292"/>
    <lineage>
        <taxon>Bacteria</taxon>
        <taxon>Pseudomonadati</taxon>
        <taxon>Ignavibacteriota</taxon>
        <taxon>Ignavibacteria</taxon>
        <taxon>Ignavibacteriales</taxon>
        <taxon>Melioribacteraceae</taxon>
        <taxon>Stygiobacter</taxon>
    </lineage>
</organism>
<dbReference type="Gene3D" id="2.60.40.4070">
    <property type="match status" value="1"/>
</dbReference>
<dbReference type="GO" id="GO:0006508">
    <property type="term" value="P:proteolysis"/>
    <property type="evidence" value="ECO:0007669"/>
    <property type="project" value="InterPro"/>
</dbReference>
<dbReference type="InterPro" id="IPR045175">
    <property type="entry name" value="M28_fam"/>
</dbReference>
<dbReference type="Pfam" id="PF04389">
    <property type="entry name" value="Peptidase_M28"/>
    <property type="match status" value="1"/>
</dbReference>
<dbReference type="AlphaFoldDB" id="A0AAE3NZF9"/>
<evidence type="ECO:0000313" key="4">
    <source>
        <dbReference type="Proteomes" id="UP001221302"/>
    </source>
</evidence>
<feature type="domain" description="Peptidase M28" evidence="1">
    <location>
        <begin position="97"/>
        <end position="294"/>
    </location>
</feature>
<accession>A0AAE3NZF9</accession>
<dbReference type="PANTHER" id="PTHR12147:SF26">
    <property type="entry name" value="PEPTIDASE M28 DOMAIN-CONTAINING PROTEIN"/>
    <property type="match status" value="1"/>
</dbReference>